<dbReference type="KEGG" id="pgin:FRZ67_18545"/>
<keyword evidence="4" id="KW-0675">Receptor</keyword>
<feature type="domain" description="TonB-dependent receptor plug" evidence="3">
    <location>
        <begin position="128"/>
        <end position="244"/>
    </location>
</feature>
<dbReference type="Proteomes" id="UP000321533">
    <property type="component" value="Chromosome"/>
</dbReference>
<reference evidence="4 5" key="1">
    <citation type="journal article" date="2016" name="Int. J. Syst. Evol. Microbiol.">
        <title>Panacibacter ginsenosidivorans gen. nov., sp. nov., with ginsenoside converting activity isolated from soil of a ginseng field.</title>
        <authorList>
            <person name="Siddiqi M.Z."/>
            <person name="Muhammad Shafi S."/>
            <person name="Choi K.D."/>
            <person name="Im W.T."/>
        </authorList>
    </citation>
    <scope>NUCLEOTIDE SEQUENCE [LARGE SCALE GENOMIC DNA]</scope>
    <source>
        <strain evidence="4 5">Gsoil1550</strain>
    </source>
</reference>
<accession>A0A5B8VDX6</accession>
<dbReference type="Pfam" id="PF13715">
    <property type="entry name" value="CarbopepD_reg_2"/>
    <property type="match status" value="1"/>
</dbReference>
<sequence length="1063" mass="116104">MRLKRQHPKRAKSRLLFFLFFLLLAMNSRAQEKSVEKKITGRVYAAFSEQPLVDVTVLIKGTSVHTSTDSTGRFVINAKVGDVIVIGRVGYLQKEVTVGKSNTIELKLEENGSDLKDVVVIGYGKTKRKDVTGAISSISGEELRQTLPTTIDQALQGKVAGVMVQQVSGQPGGGVAIQVRGVSSITGNNAPLYVIDGVIIPSPNDPGSGSNPLNTINPSEIESIDVLKDASASAIYGSQATNGVIIITTKRGKAGASSVSYEGYYGLQEIPKKLPTVNLQEFASLLNDRAVVWQFDARPELANPKYLGTGTDWQAELFRKAPMQNHSVTVNGGDARTQYLFSASYFDQEGIALGSDFKRFSVRLNLDNKTTNWLKIGTSLQLAHVDENVNSTTSSVISNALSLTPDVPVKNLDGSWGGVTNDAGWVVPIPNPVGLALLNSHTKKRNQVFGNVYAEIQFYRDLSLRNEVSGNFDFTNEKSFNPTYDFGRAKNTTNSASSASSQNIYTVVRNYLTYAHLFGKLSLNALAGHESQLNTFESVSASRRDFPSDNVTSVSSGDANTAANGGISGSGPALESYFGRVNLGWNDKYLLTGNVRRDGSSNFPADNRWVTTSSGAFAWRINNEKLLKGIKFINDLKLRLGYGVTNNQGIPGNTFVTMLSTVNNGLSGTAQFQSNLANPYVSWEKTKYANAGIDGTFLNWRLSFSFDIYDRQTDGLLLKLPLPLFSGTTTSWSPGAMQAPYVNIGAISNKGFDFRISSTNIRSKNITWRTDITVSHNVNKIISLGNGDVGANLSQTYNGYVFEKTVVGQAIGSFYGYVFDGIFATPGDFKSHALPVDQSGNPYPVSPNGGGIWYGDRKYKDLNGDGVINTNDQTFLGSPLPKYQFGLNNSFTYKDFDLNIFLSGSYGNKVFNQLTISQTYPGNNTNYFKAVLGYARVEYLDPNASHADVNNAYVSNPDTKIVGLRNDNTNENLRPSDLYIEDGSFIRCKNITLGYRIPERLLSKAHMHALRVYATVSNAFIITKYSGMDPEIGSWNPLQAGWDGGYYPQPRTFTFGVNLNLTK</sequence>
<dbReference type="InterPro" id="IPR037066">
    <property type="entry name" value="Plug_dom_sf"/>
</dbReference>
<keyword evidence="1" id="KW-0472">Membrane</keyword>
<evidence type="ECO:0000256" key="1">
    <source>
        <dbReference type="PROSITE-ProRule" id="PRU01360"/>
    </source>
</evidence>
<protein>
    <submittedName>
        <fullName evidence="4">TonB-dependent receptor</fullName>
    </submittedName>
</protein>
<keyword evidence="1" id="KW-0998">Cell outer membrane</keyword>
<dbReference type="Pfam" id="PF07715">
    <property type="entry name" value="Plug"/>
    <property type="match status" value="1"/>
</dbReference>
<comment type="subcellular location">
    <subcellularLocation>
        <location evidence="1">Cell outer membrane</location>
        <topology evidence="1">Multi-pass membrane protein</topology>
    </subcellularLocation>
</comment>
<proteinExistence type="inferred from homology"/>
<feature type="chain" id="PRO_5023032155" evidence="2">
    <location>
        <begin position="31"/>
        <end position="1063"/>
    </location>
</feature>
<dbReference type="AlphaFoldDB" id="A0A5B8VDX6"/>
<keyword evidence="1" id="KW-0813">Transport</keyword>
<dbReference type="GO" id="GO:0009279">
    <property type="term" value="C:cell outer membrane"/>
    <property type="evidence" value="ECO:0007669"/>
    <property type="project" value="UniProtKB-SubCell"/>
</dbReference>
<gene>
    <name evidence="4" type="ORF">FRZ67_18545</name>
</gene>
<feature type="signal peptide" evidence="2">
    <location>
        <begin position="1"/>
        <end position="30"/>
    </location>
</feature>
<dbReference type="RefSeq" id="WP_147192033.1">
    <property type="nucleotide sequence ID" value="NZ_CP042435.1"/>
</dbReference>
<dbReference type="Gene3D" id="2.60.40.1120">
    <property type="entry name" value="Carboxypeptidase-like, regulatory domain"/>
    <property type="match status" value="1"/>
</dbReference>
<dbReference type="SUPFAM" id="SSF56935">
    <property type="entry name" value="Porins"/>
    <property type="match status" value="1"/>
</dbReference>
<dbReference type="Gene3D" id="2.170.130.10">
    <property type="entry name" value="TonB-dependent receptor, plug domain"/>
    <property type="match status" value="1"/>
</dbReference>
<evidence type="ECO:0000256" key="2">
    <source>
        <dbReference type="SAM" id="SignalP"/>
    </source>
</evidence>
<keyword evidence="1" id="KW-1134">Transmembrane beta strand</keyword>
<evidence type="ECO:0000259" key="3">
    <source>
        <dbReference type="Pfam" id="PF07715"/>
    </source>
</evidence>
<dbReference type="PROSITE" id="PS52016">
    <property type="entry name" value="TONB_DEPENDENT_REC_3"/>
    <property type="match status" value="1"/>
</dbReference>
<evidence type="ECO:0000313" key="4">
    <source>
        <dbReference type="EMBL" id="QEC69213.1"/>
    </source>
</evidence>
<keyword evidence="2" id="KW-0732">Signal</keyword>
<dbReference type="SUPFAM" id="SSF49464">
    <property type="entry name" value="Carboxypeptidase regulatory domain-like"/>
    <property type="match status" value="1"/>
</dbReference>
<keyword evidence="5" id="KW-1185">Reference proteome</keyword>
<dbReference type="NCBIfam" id="TIGR04056">
    <property type="entry name" value="OMP_RagA_SusC"/>
    <property type="match status" value="1"/>
</dbReference>
<evidence type="ECO:0000313" key="5">
    <source>
        <dbReference type="Proteomes" id="UP000321533"/>
    </source>
</evidence>
<dbReference type="InterPro" id="IPR023997">
    <property type="entry name" value="TonB-dep_OMP_SusC/RagA_CS"/>
</dbReference>
<dbReference type="NCBIfam" id="TIGR04057">
    <property type="entry name" value="SusC_RagA_signa"/>
    <property type="match status" value="1"/>
</dbReference>
<dbReference type="InterPro" id="IPR023996">
    <property type="entry name" value="TonB-dep_OMP_SusC/RagA"/>
</dbReference>
<keyword evidence="1" id="KW-0812">Transmembrane</keyword>
<dbReference type="EMBL" id="CP042435">
    <property type="protein sequence ID" value="QEC69213.1"/>
    <property type="molecule type" value="Genomic_DNA"/>
</dbReference>
<dbReference type="InterPro" id="IPR008969">
    <property type="entry name" value="CarboxyPept-like_regulatory"/>
</dbReference>
<organism evidence="4 5">
    <name type="scientific">Panacibacter ginsenosidivorans</name>
    <dbReference type="NCBI Taxonomy" id="1813871"/>
    <lineage>
        <taxon>Bacteria</taxon>
        <taxon>Pseudomonadati</taxon>
        <taxon>Bacteroidota</taxon>
        <taxon>Chitinophagia</taxon>
        <taxon>Chitinophagales</taxon>
        <taxon>Chitinophagaceae</taxon>
        <taxon>Panacibacter</taxon>
    </lineage>
</organism>
<dbReference type="OrthoDB" id="9768177at2"/>
<comment type="similarity">
    <text evidence="1">Belongs to the TonB-dependent receptor family.</text>
</comment>
<dbReference type="InterPro" id="IPR012910">
    <property type="entry name" value="Plug_dom"/>
</dbReference>
<name>A0A5B8VDX6_9BACT</name>
<dbReference type="InterPro" id="IPR039426">
    <property type="entry name" value="TonB-dep_rcpt-like"/>
</dbReference>